<dbReference type="Pfam" id="PF00300">
    <property type="entry name" value="His_Phos_1"/>
    <property type="match status" value="1"/>
</dbReference>
<evidence type="ECO:0000313" key="3">
    <source>
        <dbReference type="Proteomes" id="UP000238426"/>
    </source>
</evidence>
<dbReference type="SMART" id="SM00855">
    <property type="entry name" value="PGAM"/>
    <property type="match status" value="1"/>
</dbReference>
<accession>A0A2T1N9Q3</accession>
<dbReference type="EMBL" id="PXOQ01000009">
    <property type="protein sequence ID" value="PSG88553.1"/>
    <property type="molecule type" value="Genomic_DNA"/>
</dbReference>
<dbReference type="PANTHER" id="PTHR47623">
    <property type="entry name" value="OS09G0287300 PROTEIN"/>
    <property type="match status" value="1"/>
</dbReference>
<dbReference type="InterPro" id="IPR029033">
    <property type="entry name" value="His_PPase_superfam"/>
</dbReference>
<dbReference type="SUPFAM" id="SSF53254">
    <property type="entry name" value="Phosphoglycerate mutase-like"/>
    <property type="match status" value="1"/>
</dbReference>
<dbReference type="InterPro" id="IPR013078">
    <property type="entry name" value="His_Pase_superF_clade-1"/>
</dbReference>
<name>A0A2T1N9Q3_9FLAO</name>
<dbReference type="OrthoDB" id="9810154at2"/>
<organism evidence="2 3">
    <name type="scientific">Aurantibacter aestuarii</name>
    <dbReference type="NCBI Taxonomy" id="1266046"/>
    <lineage>
        <taxon>Bacteria</taxon>
        <taxon>Pseudomonadati</taxon>
        <taxon>Bacteroidota</taxon>
        <taxon>Flavobacteriia</taxon>
        <taxon>Flavobacteriales</taxon>
        <taxon>Flavobacteriaceae</taxon>
        <taxon>Aurantibacter</taxon>
    </lineage>
</organism>
<reference evidence="2 3" key="1">
    <citation type="submission" date="2018-03" db="EMBL/GenBank/DDBJ databases">
        <title>Mesoflavibacter sp. HG37 and Mesoflavibacter sp. HG96 sp.nov., two marine bacteria isolated from seawater of Western Pacific Ocean.</title>
        <authorList>
            <person name="Cheng H."/>
            <person name="Wu Y.-H."/>
            <person name="Guo L.-L."/>
            <person name="Xu X.-W."/>
        </authorList>
    </citation>
    <scope>NUCLEOTIDE SEQUENCE [LARGE SCALE GENOMIC DNA]</scope>
    <source>
        <strain evidence="2 3">KCTC 32269</strain>
    </source>
</reference>
<keyword evidence="3" id="KW-1185">Reference proteome</keyword>
<sequence length="162" mass="18506">MKTLILIRHAKSSWKHDLPDHKRPLKKRGRTDAALMAKHLKESDFLKPDKIVISDAERAKQTSEIFIKHLDWSSVNTYLNNDLYDFSGELAFNVITSTPNDINTLVIFGHNPTFTLLASQLGSKFIDNIPTSGLVQIQFEQDNWSKVKKGLTIRTLYPKSLK</sequence>
<protein>
    <submittedName>
        <fullName evidence="2">Histidine phosphatase family protein</fullName>
    </submittedName>
</protein>
<dbReference type="AlphaFoldDB" id="A0A2T1N9Q3"/>
<dbReference type="PANTHER" id="PTHR47623:SF1">
    <property type="entry name" value="OS09G0287300 PROTEIN"/>
    <property type="match status" value="1"/>
</dbReference>
<gene>
    <name evidence="2" type="ORF">C7H52_09675</name>
</gene>
<dbReference type="RefSeq" id="WP_106463693.1">
    <property type="nucleotide sequence ID" value="NZ_PXOQ01000009.1"/>
</dbReference>
<proteinExistence type="predicted"/>
<dbReference type="CDD" id="cd07067">
    <property type="entry name" value="HP_PGM_like"/>
    <property type="match status" value="1"/>
</dbReference>
<evidence type="ECO:0000313" key="2">
    <source>
        <dbReference type="EMBL" id="PSG88553.1"/>
    </source>
</evidence>
<dbReference type="Gene3D" id="3.40.50.1240">
    <property type="entry name" value="Phosphoglycerate mutase-like"/>
    <property type="match status" value="1"/>
</dbReference>
<evidence type="ECO:0000256" key="1">
    <source>
        <dbReference type="PIRSR" id="PIRSR613078-2"/>
    </source>
</evidence>
<dbReference type="Proteomes" id="UP000238426">
    <property type="component" value="Unassembled WGS sequence"/>
</dbReference>
<feature type="binding site" evidence="1">
    <location>
        <position position="58"/>
    </location>
    <ligand>
        <name>substrate</name>
    </ligand>
</feature>
<comment type="caution">
    <text evidence="2">The sequence shown here is derived from an EMBL/GenBank/DDBJ whole genome shotgun (WGS) entry which is preliminary data.</text>
</comment>